<comment type="caution">
    <text evidence="1">The sequence shown here is derived from an EMBL/GenBank/DDBJ whole genome shotgun (WGS) entry which is preliminary data.</text>
</comment>
<dbReference type="Proteomes" id="UP000075714">
    <property type="component" value="Unassembled WGS sequence"/>
</dbReference>
<proteinExistence type="predicted"/>
<protein>
    <submittedName>
        <fullName evidence="1">Uncharacterized protein</fullName>
    </submittedName>
</protein>
<accession>A0A150GCE9</accession>
<dbReference type="AlphaFoldDB" id="A0A150GCE9"/>
<organism evidence="1 2">
    <name type="scientific">Gonium pectorale</name>
    <name type="common">Green alga</name>
    <dbReference type="NCBI Taxonomy" id="33097"/>
    <lineage>
        <taxon>Eukaryota</taxon>
        <taxon>Viridiplantae</taxon>
        <taxon>Chlorophyta</taxon>
        <taxon>core chlorophytes</taxon>
        <taxon>Chlorophyceae</taxon>
        <taxon>CS clade</taxon>
        <taxon>Chlamydomonadales</taxon>
        <taxon>Volvocaceae</taxon>
        <taxon>Gonium</taxon>
    </lineage>
</organism>
<gene>
    <name evidence="1" type="ORF">GPECTOR_39g504</name>
</gene>
<evidence type="ECO:0000313" key="2">
    <source>
        <dbReference type="Proteomes" id="UP000075714"/>
    </source>
</evidence>
<reference evidence="2" key="1">
    <citation type="journal article" date="2016" name="Nat. Commun.">
        <title>The Gonium pectorale genome demonstrates co-option of cell cycle regulation during the evolution of multicellularity.</title>
        <authorList>
            <person name="Hanschen E.R."/>
            <person name="Marriage T.N."/>
            <person name="Ferris P.J."/>
            <person name="Hamaji T."/>
            <person name="Toyoda A."/>
            <person name="Fujiyama A."/>
            <person name="Neme R."/>
            <person name="Noguchi H."/>
            <person name="Minakuchi Y."/>
            <person name="Suzuki M."/>
            <person name="Kawai-Toyooka H."/>
            <person name="Smith D.R."/>
            <person name="Sparks H."/>
            <person name="Anderson J."/>
            <person name="Bakaric R."/>
            <person name="Luria V."/>
            <person name="Karger A."/>
            <person name="Kirschner M.W."/>
            <person name="Durand P.M."/>
            <person name="Michod R.E."/>
            <person name="Nozaki H."/>
            <person name="Olson B.J."/>
        </authorList>
    </citation>
    <scope>NUCLEOTIDE SEQUENCE [LARGE SCALE GENOMIC DNA]</scope>
    <source>
        <strain evidence="2">NIES-2863</strain>
    </source>
</reference>
<dbReference type="EMBL" id="LSYV01000040">
    <property type="protein sequence ID" value="KXZ47010.1"/>
    <property type="molecule type" value="Genomic_DNA"/>
</dbReference>
<keyword evidence="2" id="KW-1185">Reference proteome</keyword>
<sequence>MKGQQGAHAAGSIAWAAAVSAAAGAGGGVAASFKATTPLSAGRAAAAAAAMETAAAAAVASAPTTTLGLSRVLAPDSQPEPSTNGVLSAVGLESRVSVDVTVSSQVDALVPEEAAGWSGALHKQPSYSGWSCRLRA</sequence>
<name>A0A150GCE9_GONPE</name>
<evidence type="ECO:0000313" key="1">
    <source>
        <dbReference type="EMBL" id="KXZ47010.1"/>
    </source>
</evidence>